<feature type="domain" description="Amidohydrolase-related" evidence="2">
    <location>
        <begin position="25"/>
        <end position="293"/>
    </location>
</feature>
<evidence type="ECO:0000259" key="2">
    <source>
        <dbReference type="Pfam" id="PF04909"/>
    </source>
</evidence>
<reference evidence="3" key="1">
    <citation type="submission" date="2020-07" db="EMBL/GenBank/DDBJ databases">
        <title>Severe corrosion of carbon steel in oil field produced water can be linked to methanogenic archaea containing a special type of NiFe hydrogenase.</title>
        <authorList>
            <person name="Lahme S."/>
            <person name="Mand J."/>
            <person name="Longwell J."/>
            <person name="Smith R."/>
            <person name="Enning D."/>
        </authorList>
    </citation>
    <scope>NUCLEOTIDE SEQUENCE</scope>
    <source>
        <strain evidence="3">MIC098Bin6</strain>
    </source>
</reference>
<dbReference type="GO" id="GO:0005737">
    <property type="term" value="C:cytoplasm"/>
    <property type="evidence" value="ECO:0007669"/>
    <property type="project" value="TreeGrafter"/>
</dbReference>
<sequence>MLSPDLPHYNDSEGDCLPPGISCAIDAHVHVFPDRTFQAVRNWFDAHAWQIRYRDASENLIQFLLDRGVAHVVALQYAHKPGIARDLNAYMAGLCRMFEGRMTGLATVFPGETGAADILTRAFDQGLGGVKLHVHVQCFDLDSPDMDEICAVCSDHGKPMVVHASREPKSDHYRCDPHELCRAGKVASVLTRFPDLKFCVPHLGFDEVSEYSSLMATHENLWLDTAMVLTDYFPASARPDLRAFPLDRVMYGSDFPNIPYAWDRELKWLAGAGLCSWELAQVAWKNAARFFNLDFDGPLSY</sequence>
<dbReference type="Pfam" id="PF04909">
    <property type="entry name" value="Amidohydro_2"/>
    <property type="match status" value="1"/>
</dbReference>
<name>A0A931CY28_9BACT</name>
<dbReference type="GO" id="GO:0016787">
    <property type="term" value="F:hydrolase activity"/>
    <property type="evidence" value="ECO:0007669"/>
    <property type="project" value="InterPro"/>
</dbReference>
<protein>
    <submittedName>
        <fullName evidence="3">Amidohydrolase</fullName>
    </submittedName>
</protein>
<proteinExistence type="predicted"/>
<gene>
    <name evidence="3" type="ORF">H0S81_06290</name>
</gene>
<evidence type="ECO:0000313" key="3">
    <source>
        <dbReference type="EMBL" id="MBG0779519.1"/>
    </source>
</evidence>
<dbReference type="GO" id="GO:0019748">
    <property type="term" value="P:secondary metabolic process"/>
    <property type="evidence" value="ECO:0007669"/>
    <property type="project" value="TreeGrafter"/>
</dbReference>
<dbReference type="Gene3D" id="3.20.20.140">
    <property type="entry name" value="Metal-dependent hydrolases"/>
    <property type="match status" value="1"/>
</dbReference>
<dbReference type="GO" id="GO:0016831">
    <property type="term" value="F:carboxy-lyase activity"/>
    <property type="evidence" value="ECO:0007669"/>
    <property type="project" value="InterPro"/>
</dbReference>
<dbReference type="InterPro" id="IPR006680">
    <property type="entry name" value="Amidohydro-rel"/>
</dbReference>
<dbReference type="PANTHER" id="PTHR21240:SF28">
    <property type="entry name" value="ISO-OROTATE DECARBOXYLASE (EUROFUNG)"/>
    <property type="match status" value="1"/>
</dbReference>
<dbReference type="EMBL" id="JACCQK010000345">
    <property type="protein sequence ID" value="MBG0779519.1"/>
    <property type="molecule type" value="Genomic_DNA"/>
</dbReference>
<dbReference type="SUPFAM" id="SSF51556">
    <property type="entry name" value="Metallo-dependent hydrolases"/>
    <property type="match status" value="1"/>
</dbReference>
<dbReference type="PANTHER" id="PTHR21240">
    <property type="entry name" value="2-AMINO-3-CARBOXYLMUCONATE-6-SEMIALDEHYDE DECARBOXYLASE"/>
    <property type="match status" value="1"/>
</dbReference>
<comment type="caution">
    <text evidence="3">The sequence shown here is derived from an EMBL/GenBank/DDBJ whole genome shotgun (WGS) entry which is preliminary data.</text>
</comment>
<dbReference type="InterPro" id="IPR032465">
    <property type="entry name" value="ACMSD"/>
</dbReference>
<dbReference type="AlphaFoldDB" id="A0A931CY28"/>
<accession>A0A931CY28</accession>
<evidence type="ECO:0000313" key="4">
    <source>
        <dbReference type="Proteomes" id="UP000706172"/>
    </source>
</evidence>
<evidence type="ECO:0000256" key="1">
    <source>
        <dbReference type="ARBA" id="ARBA00023239"/>
    </source>
</evidence>
<organism evidence="3 4">
    <name type="scientific">Desulfotignum balticum</name>
    <dbReference type="NCBI Taxonomy" id="115781"/>
    <lineage>
        <taxon>Bacteria</taxon>
        <taxon>Pseudomonadati</taxon>
        <taxon>Thermodesulfobacteriota</taxon>
        <taxon>Desulfobacteria</taxon>
        <taxon>Desulfobacterales</taxon>
        <taxon>Desulfobacteraceae</taxon>
        <taxon>Desulfotignum</taxon>
    </lineage>
</organism>
<dbReference type="CDD" id="cd01292">
    <property type="entry name" value="metallo-dependent_hydrolases"/>
    <property type="match status" value="1"/>
</dbReference>
<dbReference type="InterPro" id="IPR032466">
    <property type="entry name" value="Metal_Hydrolase"/>
</dbReference>
<dbReference type="Proteomes" id="UP000706172">
    <property type="component" value="Unassembled WGS sequence"/>
</dbReference>
<keyword evidence="1" id="KW-0456">Lyase</keyword>